<sequence>MNVHKPSCSSVIGTGTLAATLLLTVCGTAGAQTPPTAVDKATTATAAAAPRSATPRCTADDLAATVQLQNTGSAKNAGSAMVMLQNKGSRTCTLRGYPGFAGLLANNRSDRLAVKRVPHPGPPMRVTLKPGATAFAGLKWTTCQKSDKNCHVIAGLRLTPPDGNRQLTAKVVGLNGQAVTQLTVSAAGLTTGTLQPTSQGVVFAPGS</sequence>
<proteinExistence type="predicted"/>
<accession>A0A1E7N3Z1</accession>
<accession>A0A8H9HDN8</accession>
<reference evidence="3" key="5">
    <citation type="submission" date="2020-09" db="EMBL/GenBank/DDBJ databases">
        <authorList>
            <person name="Sun Q."/>
            <person name="Ohkuma M."/>
        </authorList>
    </citation>
    <scope>NUCLEOTIDE SEQUENCE</scope>
    <source>
        <strain evidence="3">JCM 4434</strain>
    </source>
</reference>
<dbReference type="EMBL" id="JPRF03000035">
    <property type="protein sequence ID" value="OEV35392.1"/>
    <property type="molecule type" value="Genomic_DNA"/>
</dbReference>
<feature type="signal peptide" evidence="1">
    <location>
        <begin position="1"/>
        <end position="31"/>
    </location>
</feature>
<reference evidence="3" key="1">
    <citation type="journal article" date="2014" name="Int. J. Syst. Evol. Microbiol.">
        <title>Complete genome sequence of Corynebacterium casei LMG S-19264T (=DSM 44701T), isolated from a smear-ripened cheese.</title>
        <authorList>
            <consortium name="US DOE Joint Genome Institute (JGI-PGF)"/>
            <person name="Walter F."/>
            <person name="Albersmeier A."/>
            <person name="Kalinowski J."/>
            <person name="Ruckert C."/>
        </authorList>
    </citation>
    <scope>NUCLEOTIDE SEQUENCE</scope>
    <source>
        <strain evidence="3">JCM 4434</strain>
    </source>
</reference>
<dbReference type="GeneID" id="97483864"/>
<reference evidence="4" key="3">
    <citation type="submission" date="2016-08" db="EMBL/GenBank/DDBJ databases">
        <title>Sequencing, Assembly and Comparative Genomics of S. aureofaciens ATCC 10762.</title>
        <authorList>
            <person name="Gradnigo J.S."/>
            <person name="Johnson N."/>
            <person name="Somerville G.A."/>
        </authorList>
    </citation>
    <scope>NUCLEOTIDE SEQUENCE [LARGE SCALE GENOMIC DNA]</scope>
    <source>
        <strain evidence="4">ATCC 10762</strain>
    </source>
</reference>
<reference evidence="4 5" key="2">
    <citation type="submission" date="2014-07" db="EMBL/GenBank/DDBJ databases">
        <authorList>
            <person name="Zhang J.E."/>
            <person name="Yang H."/>
            <person name="Guo J."/>
            <person name="Deng Z."/>
            <person name="Luo H."/>
            <person name="Luo M."/>
            <person name="Zhao B."/>
        </authorList>
    </citation>
    <scope>NUCLEOTIDE SEQUENCE [LARGE SCALE GENOMIC DNA]</scope>
    <source>
        <strain evidence="4">ATCC 10762</strain>
        <strain evidence="5">ATCC 10762 / DSM 40127 / CCM 3239 / JCM 4008 / LMG 5968 / NBRC 12843 / NCIMB 8234 / A-377</strain>
    </source>
</reference>
<dbReference type="AlphaFoldDB" id="A0A1E7N3Z1"/>
<dbReference type="EMBL" id="BMUB01000001">
    <property type="protein sequence ID" value="GGU58747.1"/>
    <property type="molecule type" value="Genomic_DNA"/>
</dbReference>
<evidence type="ECO:0000313" key="5">
    <source>
        <dbReference type="Proteomes" id="UP000037395"/>
    </source>
</evidence>
<organism evidence="4 5">
    <name type="scientific">Kitasatospora aureofaciens</name>
    <name type="common">Streptomyces aureofaciens</name>
    <dbReference type="NCBI Taxonomy" id="1894"/>
    <lineage>
        <taxon>Bacteria</taxon>
        <taxon>Bacillati</taxon>
        <taxon>Actinomycetota</taxon>
        <taxon>Actinomycetes</taxon>
        <taxon>Kitasatosporales</taxon>
        <taxon>Streptomycetaceae</taxon>
        <taxon>Kitasatospora</taxon>
    </lineage>
</organism>
<dbReference type="Pfam" id="PF14016">
    <property type="entry name" value="DUF4232"/>
    <property type="match status" value="1"/>
</dbReference>
<dbReference type="Proteomes" id="UP000037395">
    <property type="component" value="Unassembled WGS sequence"/>
</dbReference>
<keyword evidence="1" id="KW-0732">Signal</keyword>
<evidence type="ECO:0000259" key="2">
    <source>
        <dbReference type="Pfam" id="PF14016"/>
    </source>
</evidence>
<evidence type="ECO:0000313" key="3">
    <source>
        <dbReference type="EMBL" id="GGU58747.1"/>
    </source>
</evidence>
<dbReference type="OrthoDB" id="3480105at2"/>
<keyword evidence="5" id="KW-1185">Reference proteome</keyword>
<evidence type="ECO:0000256" key="1">
    <source>
        <dbReference type="SAM" id="SignalP"/>
    </source>
</evidence>
<comment type="caution">
    <text evidence="4">The sequence shown here is derived from an EMBL/GenBank/DDBJ whole genome shotgun (WGS) entry which is preliminary data.</text>
</comment>
<gene>
    <name evidence="3" type="ORF">GCM10010502_06880</name>
    <name evidence="4" type="ORF">HS99_0032820</name>
</gene>
<dbReference type="RefSeq" id="WP_050366983.1">
    <property type="nucleotide sequence ID" value="NZ_BMUB01000001.1"/>
</dbReference>
<feature type="domain" description="DUF4232" evidence="2">
    <location>
        <begin position="57"/>
        <end position="186"/>
    </location>
</feature>
<dbReference type="InterPro" id="IPR025326">
    <property type="entry name" value="DUF4232"/>
</dbReference>
<protein>
    <recommendedName>
        <fullName evidence="2">DUF4232 domain-containing protein</fullName>
    </recommendedName>
</protein>
<name>A0A1E7N3Z1_KITAU</name>
<evidence type="ECO:0000313" key="4">
    <source>
        <dbReference type="EMBL" id="OEV35392.1"/>
    </source>
</evidence>
<reference evidence="5" key="4">
    <citation type="submission" date="2016-08" db="EMBL/GenBank/DDBJ databases">
        <title>Sequencing, assembly and comparative genomics of S. aureofaciens ATCC 10762.</title>
        <authorList>
            <person name="Gradnigo J.S."/>
            <person name="Johnson N."/>
            <person name="Somerville G.A."/>
        </authorList>
    </citation>
    <scope>NUCLEOTIDE SEQUENCE [LARGE SCALE GENOMIC DNA]</scope>
    <source>
        <strain evidence="5">ATCC 10762 / DSM 40127 / CCM 3239 / JCM 4008 / LMG 5968 / NBRC 12843 / NCIMB 8234 / A-377</strain>
    </source>
</reference>
<feature type="chain" id="PRO_5036306965" description="DUF4232 domain-containing protein" evidence="1">
    <location>
        <begin position="32"/>
        <end position="207"/>
    </location>
</feature>
<dbReference type="Proteomes" id="UP000610124">
    <property type="component" value="Unassembled WGS sequence"/>
</dbReference>